<dbReference type="PANTHER" id="PTHR34931">
    <property type="entry name" value="FI02976P-RELATED"/>
    <property type="match status" value="1"/>
</dbReference>
<accession>A0A9N9RMT6</accession>
<dbReference type="EMBL" id="OU895877">
    <property type="protein sequence ID" value="CAG9799725.1"/>
    <property type="molecule type" value="Genomic_DNA"/>
</dbReference>
<dbReference type="Pfam" id="PF04527">
    <property type="entry name" value="Retinin_C"/>
    <property type="match status" value="1"/>
</dbReference>
<evidence type="ECO:0000313" key="4">
    <source>
        <dbReference type="Proteomes" id="UP001153620"/>
    </source>
</evidence>
<reference evidence="3" key="1">
    <citation type="submission" date="2022-01" db="EMBL/GenBank/DDBJ databases">
        <authorList>
            <person name="King R."/>
        </authorList>
    </citation>
    <scope>NUCLEOTIDE SEQUENCE</scope>
</reference>
<evidence type="ECO:0000256" key="2">
    <source>
        <dbReference type="SAM" id="SignalP"/>
    </source>
</evidence>
<dbReference type="InterPro" id="IPR031305">
    <property type="entry name" value="Casein_CS"/>
</dbReference>
<dbReference type="InterPro" id="IPR007614">
    <property type="entry name" value="Retinin_C"/>
</dbReference>
<protein>
    <submittedName>
        <fullName evidence="3">Uncharacterized protein</fullName>
    </submittedName>
</protein>
<dbReference type="OrthoDB" id="7765004at2759"/>
<feature type="signal peptide" evidence="2">
    <location>
        <begin position="1"/>
        <end position="16"/>
    </location>
</feature>
<gene>
    <name evidence="3" type="ORF">CHIRRI_LOCUS2683</name>
</gene>
<evidence type="ECO:0000256" key="1">
    <source>
        <dbReference type="ARBA" id="ARBA00022729"/>
    </source>
</evidence>
<proteinExistence type="predicted"/>
<keyword evidence="4" id="KW-1185">Reference proteome</keyword>
<dbReference type="PANTHER" id="PTHR34931:SF3">
    <property type="entry name" value="FI02976P-RELATED"/>
    <property type="match status" value="1"/>
</dbReference>
<dbReference type="PROSITE" id="PS00306">
    <property type="entry name" value="CASEIN_ALPHA_BETA"/>
    <property type="match status" value="1"/>
</dbReference>
<evidence type="ECO:0000313" key="3">
    <source>
        <dbReference type="EMBL" id="CAG9799725.1"/>
    </source>
</evidence>
<dbReference type="Proteomes" id="UP001153620">
    <property type="component" value="Chromosome 1"/>
</dbReference>
<reference evidence="3" key="2">
    <citation type="submission" date="2022-10" db="EMBL/GenBank/DDBJ databases">
        <authorList>
            <consortium name="ENA_rothamsted_submissions"/>
            <consortium name="culmorum"/>
            <person name="King R."/>
        </authorList>
    </citation>
    <scope>NUCLEOTIDE SEQUENCE</scope>
</reference>
<dbReference type="AlphaFoldDB" id="A0A9N9RMT6"/>
<name>A0A9N9RMT6_9DIPT</name>
<keyword evidence="1 2" id="KW-0732">Signal</keyword>
<feature type="chain" id="PRO_5040470734" evidence="2">
    <location>
        <begin position="17"/>
        <end position="185"/>
    </location>
</feature>
<sequence length="185" mass="20008">MFKLVVLSCLVAAAFAGYVPASVAYEKTIVEPHVSVVETPTVSHVGTSYKNVPTGVSHHSSSVVHGHASVVEPIYAHGVEKKYISTPVVKKVVEHVPAVVPVAKQYIAEPYYAKQYVAEPAYTYASEPIVAKSYVSEPAYYAKSVVAEPTYTYASAPLAYSAPVYAPKAYSYAAYPSAYSYAKQW</sequence>
<organism evidence="3 4">
    <name type="scientific">Chironomus riparius</name>
    <dbReference type="NCBI Taxonomy" id="315576"/>
    <lineage>
        <taxon>Eukaryota</taxon>
        <taxon>Metazoa</taxon>
        <taxon>Ecdysozoa</taxon>
        <taxon>Arthropoda</taxon>
        <taxon>Hexapoda</taxon>
        <taxon>Insecta</taxon>
        <taxon>Pterygota</taxon>
        <taxon>Neoptera</taxon>
        <taxon>Endopterygota</taxon>
        <taxon>Diptera</taxon>
        <taxon>Nematocera</taxon>
        <taxon>Chironomoidea</taxon>
        <taxon>Chironomidae</taxon>
        <taxon>Chironominae</taxon>
        <taxon>Chironomus</taxon>
    </lineage>
</organism>